<gene>
    <name evidence="1" type="ORF">MGAL_10B013364</name>
</gene>
<dbReference type="AlphaFoldDB" id="A0A8B6E8T7"/>
<dbReference type="EMBL" id="UYJE01004693">
    <property type="protein sequence ID" value="VDI30501.1"/>
    <property type="molecule type" value="Genomic_DNA"/>
</dbReference>
<dbReference type="OrthoDB" id="6190375at2759"/>
<protein>
    <submittedName>
        <fullName evidence="1">Uncharacterized protein</fullName>
    </submittedName>
</protein>
<accession>A0A8B6E8T7</accession>
<organism evidence="1 2">
    <name type="scientific">Mytilus galloprovincialis</name>
    <name type="common">Mediterranean mussel</name>
    <dbReference type="NCBI Taxonomy" id="29158"/>
    <lineage>
        <taxon>Eukaryota</taxon>
        <taxon>Metazoa</taxon>
        <taxon>Spiralia</taxon>
        <taxon>Lophotrochozoa</taxon>
        <taxon>Mollusca</taxon>
        <taxon>Bivalvia</taxon>
        <taxon>Autobranchia</taxon>
        <taxon>Pteriomorphia</taxon>
        <taxon>Mytilida</taxon>
        <taxon>Mytiloidea</taxon>
        <taxon>Mytilidae</taxon>
        <taxon>Mytilinae</taxon>
        <taxon>Mytilus</taxon>
    </lineage>
</organism>
<keyword evidence="2" id="KW-1185">Reference proteome</keyword>
<proteinExistence type="predicted"/>
<dbReference type="Proteomes" id="UP000596742">
    <property type="component" value="Unassembled WGS sequence"/>
</dbReference>
<comment type="caution">
    <text evidence="1">The sequence shown here is derived from an EMBL/GenBank/DDBJ whole genome shotgun (WGS) entry which is preliminary data.</text>
</comment>
<reference evidence="1" key="1">
    <citation type="submission" date="2018-11" db="EMBL/GenBank/DDBJ databases">
        <authorList>
            <person name="Alioto T."/>
            <person name="Alioto T."/>
        </authorList>
    </citation>
    <scope>NUCLEOTIDE SEQUENCE</scope>
</reference>
<evidence type="ECO:0000313" key="2">
    <source>
        <dbReference type="Proteomes" id="UP000596742"/>
    </source>
</evidence>
<sequence>MGLSDTEARIYLELHKDPKTIEEAVQEVITYKETTSEIHEGNSGKYTKVRQLKKQNTNFNKQGSTSSEKDVISLTKEELQKMFDQMYLDKKRNDEIQTSVT</sequence>
<evidence type="ECO:0000313" key="1">
    <source>
        <dbReference type="EMBL" id="VDI30501.1"/>
    </source>
</evidence>
<name>A0A8B6E8T7_MYTGA</name>